<dbReference type="InterPro" id="IPR043128">
    <property type="entry name" value="Rev_trsase/Diguanyl_cyclase"/>
</dbReference>
<feature type="domain" description="Integrase catalytic" evidence="1">
    <location>
        <begin position="1114"/>
        <end position="1301"/>
    </location>
</feature>
<organism evidence="2 3">
    <name type="scientific">Merluccius polli</name>
    <name type="common">Benguela hake</name>
    <name type="synonym">Merluccius cadenati</name>
    <dbReference type="NCBI Taxonomy" id="89951"/>
    <lineage>
        <taxon>Eukaryota</taxon>
        <taxon>Metazoa</taxon>
        <taxon>Chordata</taxon>
        <taxon>Craniata</taxon>
        <taxon>Vertebrata</taxon>
        <taxon>Euteleostomi</taxon>
        <taxon>Actinopterygii</taxon>
        <taxon>Neopterygii</taxon>
        <taxon>Teleostei</taxon>
        <taxon>Neoteleostei</taxon>
        <taxon>Acanthomorphata</taxon>
        <taxon>Zeiogadaria</taxon>
        <taxon>Gadariae</taxon>
        <taxon>Gadiformes</taxon>
        <taxon>Gadoidei</taxon>
        <taxon>Merlucciidae</taxon>
        <taxon>Merluccius</taxon>
    </lineage>
</organism>
<evidence type="ECO:0000313" key="2">
    <source>
        <dbReference type="EMBL" id="KAK0137861.1"/>
    </source>
</evidence>
<proteinExistence type="predicted"/>
<dbReference type="PANTHER" id="PTHR47331:SF1">
    <property type="entry name" value="GAG-LIKE PROTEIN"/>
    <property type="match status" value="1"/>
</dbReference>
<dbReference type="InterPro" id="IPR008042">
    <property type="entry name" value="Retrotrans_Pao"/>
</dbReference>
<dbReference type="EMBL" id="JAOPHQ010004846">
    <property type="protein sequence ID" value="KAK0137861.1"/>
    <property type="molecule type" value="Genomic_DNA"/>
</dbReference>
<dbReference type="GO" id="GO:0003676">
    <property type="term" value="F:nucleic acid binding"/>
    <property type="evidence" value="ECO:0007669"/>
    <property type="project" value="InterPro"/>
</dbReference>
<protein>
    <submittedName>
        <fullName evidence="2">Pro-Pol polyprotein</fullName>
    </submittedName>
</protein>
<evidence type="ECO:0000259" key="1">
    <source>
        <dbReference type="PROSITE" id="PS50994"/>
    </source>
</evidence>
<sequence>MTEHIQRLKQRRGVLRASTTKLLKIIEEETGKDNVSCDRLRELLSMLSSKQHDLLDLNREIETEIPMDELQADLIKSVDYQDNVNLWKARATRLIEREEAAKRERARLSDLYDECEVQIRGLESLGVVSDTYGGLLCPILLQMIPDDLALAYTRKTEAGQELNVLGLTLKLHTFGSSSPAAMQHSIVKLVLQNLCNRELNIEIEAVETPHVSCAVMQVPGEQIRRQLEQKGLPSADVSGSSGEDLELSVLIGADYYWKMVSGRVERLSESLVAIETIFGWTMQGPVPMSSMSEASCMKICIEEATQVSNQLRAFWELESLGISSKEEERPDNTAAQQNFDSSVRYSQGRYEVELPWRQDAPELPDNLRIAQKRFEGLKKRLKADVTLFKRYSEVIQDYIQQGICEDIPDTNHTAGTENSTVKYYLPHHAVVREDKATTKLRVVFDASSHENSYPSLNDCLLTGPNLNPDLLTVLVRFRLYPIAFMADITKAFLQISVADKDRDALRFLWLTGPPDAEDTKSRTLRMARVVFGVSSSPFLLAATIRNHLEKHKTSHPQAVNTLKDSLYVDDFIASSSDVEDAYALTKYAKEILSTAGMNLCKWTTNSAELKAKWLKEGFDFTLEPEAHGCVLKVLGLVWRPETDDFVFNFKHLMDIFKGRENTKRSVLRSSAKVFLTPFTIRVKCLFQDMWQRGISWDEELPDDLAQAWQQWCVELLQLHQIAIPRWYGTEKMQNGQGQVLHVFSDASERAYGAAAYLQGQTAEGKTVSRLIMSKSRVAPIKKLTLPRLELMGALIAARLGNKLLKALNMHTSQICMWSDSMIVIQWIRSSAQRWKQFVANRVTEIQSLTPPEVWSHCSGKLNPADLTTRGQPASKLKEEELWWSGPPFLSSAKQPELSNEGLCEEEIQAELKSSHVTIQLSNTENAPPDPLIKLENYSKLRTVLRVTAWIKRFIHNCHSKEKRRGELTAEEVAEAERHWILEAQNQSFQREISEIKAGRDVHKDSKIRDLKPLLDENGLVCVGGRLQHSDLSFSEQHPWILPSNHRLSEMLIKHSHDQVMHSGMRDTLVQLREKYWIPRARQMVKGMIAACTTCKRFRAKAMQQITAPLPRDRITESPPFETVGVDFAGPLYVKTKSSTEKAYIALFTCAVTRAVHLELVSDLSTEKFLLAFKRFIARRGLCRVVYSDNARTFKRADQDLRALWKAIKEPEMLKYFSNKGIIWKYIAERAAWWGFFWERLVRSVKTCLRKIMGRASLSFEELSSLLAEVEATINSRPLTFVYSEPEEPQPLTPAHFLIGKRLSSLPPKPFHAAKHTFNSSREELTRRWKYRQRLLSDFWIRWKREYLLELRSAHTRNTPRPTPLKEGDLVLIGDDKMPRQIWKTGVVKELFMGRDGLVRSCAVRTTDRTILRRPVQLLYPLETV</sequence>
<dbReference type="Pfam" id="PF18701">
    <property type="entry name" value="DUF5641"/>
    <property type="match status" value="1"/>
</dbReference>
<name>A0AA47MD24_MERPO</name>
<dbReference type="PROSITE" id="PS50994">
    <property type="entry name" value="INTEGRASE"/>
    <property type="match status" value="1"/>
</dbReference>
<dbReference type="InterPro" id="IPR040676">
    <property type="entry name" value="DUF5641"/>
</dbReference>
<dbReference type="SUPFAM" id="SSF53098">
    <property type="entry name" value="Ribonuclease H-like"/>
    <property type="match status" value="1"/>
</dbReference>
<reference evidence="2" key="1">
    <citation type="journal article" date="2023" name="Front. Mar. Sci.">
        <title>A new Merluccius polli reference genome to investigate the effects of global change in West African waters.</title>
        <authorList>
            <person name="Mateo J.L."/>
            <person name="Blanco-Fernandez C."/>
            <person name="Garcia-Vazquez E."/>
            <person name="Machado-Schiaffino G."/>
        </authorList>
    </citation>
    <scope>NUCLEOTIDE SEQUENCE</scope>
    <source>
        <strain evidence="2">C29</strain>
        <tissue evidence="2">Fin</tissue>
    </source>
</reference>
<dbReference type="Proteomes" id="UP001174136">
    <property type="component" value="Unassembled WGS sequence"/>
</dbReference>
<evidence type="ECO:0000313" key="3">
    <source>
        <dbReference type="Proteomes" id="UP001174136"/>
    </source>
</evidence>
<dbReference type="Gene3D" id="1.10.340.70">
    <property type="match status" value="1"/>
</dbReference>
<dbReference type="InterPro" id="IPR043502">
    <property type="entry name" value="DNA/RNA_pol_sf"/>
</dbReference>
<dbReference type="SUPFAM" id="SSF56672">
    <property type="entry name" value="DNA/RNA polymerases"/>
    <property type="match status" value="1"/>
</dbReference>
<dbReference type="InterPro" id="IPR012337">
    <property type="entry name" value="RNaseH-like_sf"/>
</dbReference>
<dbReference type="Pfam" id="PF05380">
    <property type="entry name" value="Peptidase_A17"/>
    <property type="match status" value="1"/>
</dbReference>
<dbReference type="GO" id="GO:0015074">
    <property type="term" value="P:DNA integration"/>
    <property type="evidence" value="ECO:0007669"/>
    <property type="project" value="InterPro"/>
</dbReference>
<dbReference type="InterPro" id="IPR041588">
    <property type="entry name" value="Integrase_H2C2"/>
</dbReference>
<dbReference type="PANTHER" id="PTHR47331">
    <property type="entry name" value="PHD-TYPE DOMAIN-CONTAINING PROTEIN"/>
    <property type="match status" value="1"/>
</dbReference>
<dbReference type="CDD" id="cd01644">
    <property type="entry name" value="RT_pepA17"/>
    <property type="match status" value="1"/>
</dbReference>
<comment type="caution">
    <text evidence="2">The sequence shown here is derived from an EMBL/GenBank/DDBJ whole genome shotgun (WGS) entry which is preliminary data.</text>
</comment>
<dbReference type="Pfam" id="PF17921">
    <property type="entry name" value="Integrase_H2C2"/>
    <property type="match status" value="1"/>
</dbReference>
<dbReference type="Gene3D" id="3.30.420.10">
    <property type="entry name" value="Ribonuclease H-like superfamily/Ribonuclease H"/>
    <property type="match status" value="1"/>
</dbReference>
<dbReference type="InterPro" id="IPR001584">
    <property type="entry name" value="Integrase_cat-core"/>
</dbReference>
<keyword evidence="3" id="KW-1185">Reference proteome</keyword>
<dbReference type="Gene3D" id="3.30.70.270">
    <property type="match status" value="1"/>
</dbReference>
<dbReference type="InterPro" id="IPR036397">
    <property type="entry name" value="RNaseH_sf"/>
</dbReference>
<accession>A0AA47MD24</accession>
<gene>
    <name evidence="2" type="primary">pol_88</name>
    <name evidence="2" type="ORF">N1851_025943</name>
</gene>
<dbReference type="Gene3D" id="3.10.10.10">
    <property type="entry name" value="HIV Type 1 Reverse Transcriptase, subunit A, domain 1"/>
    <property type="match status" value="1"/>
</dbReference>